<reference evidence="4" key="1">
    <citation type="submission" date="2021-01" db="EMBL/GenBank/DDBJ databases">
        <authorList>
            <person name="Kaushik A."/>
        </authorList>
    </citation>
    <scope>NUCLEOTIDE SEQUENCE</scope>
    <source>
        <strain evidence="4">AG1-1C</strain>
    </source>
</reference>
<dbReference type="SUPFAM" id="SSF53927">
    <property type="entry name" value="Cytidine deaminase-like"/>
    <property type="match status" value="1"/>
</dbReference>
<dbReference type="PANTHER" id="PTHR11079">
    <property type="entry name" value="CYTOSINE DEAMINASE FAMILY MEMBER"/>
    <property type="match status" value="1"/>
</dbReference>
<organism evidence="4 5">
    <name type="scientific">Rhizoctonia solani</name>
    <dbReference type="NCBI Taxonomy" id="456999"/>
    <lineage>
        <taxon>Eukaryota</taxon>
        <taxon>Fungi</taxon>
        <taxon>Dikarya</taxon>
        <taxon>Basidiomycota</taxon>
        <taxon>Agaricomycotina</taxon>
        <taxon>Agaricomycetes</taxon>
        <taxon>Cantharellales</taxon>
        <taxon>Ceratobasidiaceae</taxon>
        <taxon>Rhizoctonia</taxon>
    </lineage>
</organism>
<evidence type="ECO:0000313" key="5">
    <source>
        <dbReference type="Proteomes" id="UP000663846"/>
    </source>
</evidence>
<dbReference type="PROSITE" id="PS51747">
    <property type="entry name" value="CYT_DCMP_DEAMINASES_2"/>
    <property type="match status" value="1"/>
</dbReference>
<protein>
    <recommendedName>
        <fullName evidence="3">CMP/dCMP-type deaminase domain-containing protein</fullName>
    </recommendedName>
</protein>
<dbReference type="Gene3D" id="3.40.140.10">
    <property type="entry name" value="Cytidine Deaminase, domain 2"/>
    <property type="match status" value="1"/>
</dbReference>
<comment type="caution">
    <text evidence="4">The sequence shown here is derived from an EMBL/GenBank/DDBJ whole genome shotgun (WGS) entry which is preliminary data.</text>
</comment>
<dbReference type="GO" id="GO:0008033">
    <property type="term" value="P:tRNA processing"/>
    <property type="evidence" value="ECO:0007669"/>
    <property type="project" value="UniProtKB-KW"/>
</dbReference>
<dbReference type="Pfam" id="PF00383">
    <property type="entry name" value="dCMP_cyt_deam_1"/>
    <property type="match status" value="1"/>
</dbReference>
<dbReference type="CDD" id="cd01285">
    <property type="entry name" value="nucleoside_deaminase"/>
    <property type="match status" value="1"/>
</dbReference>
<dbReference type="GO" id="GO:0005737">
    <property type="term" value="C:cytoplasm"/>
    <property type="evidence" value="ECO:0007669"/>
    <property type="project" value="TreeGrafter"/>
</dbReference>
<sequence length="260" mass="28779">MEIIRKSNFDTDELKHLKRVRTINGKKTIVLTSADTPEALLPQLPEGVGSPYVTQVPKRIANSQEQLARKNTLWPINYNPHIVAEEHVWTPEEIEWLKSGIDEAFAAALQAKDAGEFPIGVHIKPPPGAIGPVVTTYDARQASGHPLRHAAQVAVRQIAELRSKIEAETMERRNGAAYLLTGLTIFITHEPCIMCSMSLLHSRVARVVFVQPMAETGGCSKEGVCIPALDGVNHRFEVIRWYGPKDRKTPFLNIPSALDA</sequence>
<keyword evidence="1" id="KW-0819">tRNA processing</keyword>
<evidence type="ECO:0000256" key="1">
    <source>
        <dbReference type="ARBA" id="ARBA00022694"/>
    </source>
</evidence>
<gene>
    <name evidence="4" type="ORF">RDB_LOCUS87138</name>
</gene>
<evidence type="ECO:0000256" key="2">
    <source>
        <dbReference type="ARBA" id="ARBA00038160"/>
    </source>
</evidence>
<name>A0A8H2XAD0_9AGAM</name>
<dbReference type="PANTHER" id="PTHR11079:SF156">
    <property type="entry name" value="INACTIVE TRNA-SPECIFIC ADENOSINE DEAMINASE-LIKE PROTEIN 3-RELATED"/>
    <property type="match status" value="1"/>
</dbReference>
<dbReference type="Proteomes" id="UP000663846">
    <property type="component" value="Unassembled WGS sequence"/>
</dbReference>
<dbReference type="GO" id="GO:0052717">
    <property type="term" value="F:tRNA-specific adenosine-34 deaminase activity"/>
    <property type="evidence" value="ECO:0007669"/>
    <property type="project" value="TreeGrafter"/>
</dbReference>
<comment type="similarity">
    <text evidence="2">Belongs to the cytidine and deoxycytidylate deaminase family. ADAT3 subfamily.</text>
</comment>
<accession>A0A8H2XAD0</accession>
<dbReference type="InterPro" id="IPR002125">
    <property type="entry name" value="CMP_dCMP_dom"/>
</dbReference>
<evidence type="ECO:0000313" key="4">
    <source>
        <dbReference type="EMBL" id="CAE6421538.1"/>
    </source>
</evidence>
<dbReference type="InterPro" id="IPR016193">
    <property type="entry name" value="Cytidine_deaminase-like"/>
</dbReference>
<proteinExistence type="inferred from homology"/>
<evidence type="ECO:0000259" key="3">
    <source>
        <dbReference type="PROSITE" id="PS51747"/>
    </source>
</evidence>
<dbReference type="EMBL" id="CAJMWS010000321">
    <property type="protein sequence ID" value="CAE6421538.1"/>
    <property type="molecule type" value="Genomic_DNA"/>
</dbReference>
<dbReference type="AlphaFoldDB" id="A0A8H2XAD0"/>
<dbReference type="GO" id="GO:0005634">
    <property type="term" value="C:nucleus"/>
    <property type="evidence" value="ECO:0007669"/>
    <property type="project" value="TreeGrafter"/>
</dbReference>
<feature type="domain" description="CMP/dCMP-type deaminase" evidence="3">
    <location>
        <begin position="95"/>
        <end position="221"/>
    </location>
</feature>